<reference evidence="5" key="1">
    <citation type="journal article" date="2019" name="Int. J. Syst. Evol. Microbiol.">
        <title>The Global Catalogue of Microorganisms (GCM) 10K type strain sequencing project: providing services to taxonomists for standard genome sequencing and annotation.</title>
        <authorList>
            <consortium name="The Broad Institute Genomics Platform"/>
            <consortium name="The Broad Institute Genome Sequencing Center for Infectious Disease"/>
            <person name="Wu L."/>
            <person name="Ma J."/>
        </authorList>
    </citation>
    <scope>NUCLEOTIDE SEQUENCE [LARGE SCALE GENOMIC DNA]</scope>
    <source>
        <strain evidence="5">CGMCC 1.15339</strain>
    </source>
</reference>
<organism evidence="4 5">
    <name type="scientific">Shewanella inventionis</name>
    <dbReference type="NCBI Taxonomy" id="1738770"/>
    <lineage>
        <taxon>Bacteria</taxon>
        <taxon>Pseudomonadati</taxon>
        <taxon>Pseudomonadota</taxon>
        <taxon>Gammaproteobacteria</taxon>
        <taxon>Alteromonadales</taxon>
        <taxon>Shewanellaceae</taxon>
        <taxon>Shewanella</taxon>
    </lineage>
</organism>
<gene>
    <name evidence="4" type="ORF">GCM10011607_40720</name>
</gene>
<feature type="region of interest" description="Disordered" evidence="1">
    <location>
        <begin position="21"/>
        <end position="44"/>
    </location>
</feature>
<feature type="domain" description="DUF5666" evidence="3">
    <location>
        <begin position="114"/>
        <end position="174"/>
    </location>
</feature>
<accession>A0ABQ1JX76</accession>
<feature type="domain" description="DUF5666" evidence="3">
    <location>
        <begin position="500"/>
        <end position="566"/>
    </location>
</feature>
<evidence type="ECO:0000256" key="2">
    <source>
        <dbReference type="SAM" id="SignalP"/>
    </source>
</evidence>
<feature type="domain" description="DUF5666" evidence="3">
    <location>
        <begin position="332"/>
        <end position="400"/>
    </location>
</feature>
<feature type="domain" description="DUF5666" evidence="3">
    <location>
        <begin position="263"/>
        <end position="321"/>
    </location>
</feature>
<feature type="domain" description="DUF5666" evidence="3">
    <location>
        <begin position="413"/>
        <end position="479"/>
    </location>
</feature>
<evidence type="ECO:0000313" key="4">
    <source>
        <dbReference type="EMBL" id="GGB76311.1"/>
    </source>
</evidence>
<sequence length="569" mass="62109">MLKQYILPLIITSILAGCGGSSTNPTTPPDPTVPTPPTSSATTTEITGVITGFGSVFVNGVEYETDSAEVSTDDNAGASETDLQIGMIITLNGEINEDGTTGNASSIHYDEQIKGPLDSIDLIGNSLSVLGQTILFDDLTSLDNVILIELIPGDFLEISGFFDADGNLYATRIEKETESTKLKVQGMVEMLDTVNKTFTLSSLTIDYSSAVFDDFVEADLAEDQEVRVKGLSSALANDIFVVSEIKLKESKEVHEDGDDKHTEGFITSFESNSSFIVNDIHVITDENTEFEHGSVDSLMLNVRVKIKGEYNATGDLLAKEIRIHQRTNLNLEGAIQGVDLDLSTVTVLDVVFEISNQTKMKDESDRGERFFDLADLTVGDFVEIKGFIDNEGNNIATKMERKNEGDDNDTELKGTVSNIIDFSFDIVGVNVSTNENTLFEGTDGDDVTQATFFEQLQNGMLVEVKGQVLDGILVAFKVEIKENESDNDHSDEGMHRTELRGIVEDISDQTLVVSGHDVLITSNTEFEFNDDKLPADEFWKIVVTGDQVKVKGHVSAQGIITAKSIELER</sequence>
<protein>
    <recommendedName>
        <fullName evidence="3">DUF5666 domain-containing protein</fullName>
    </recommendedName>
</protein>
<dbReference type="InterPro" id="IPR043724">
    <property type="entry name" value="DUF5666"/>
</dbReference>
<dbReference type="PROSITE" id="PS51257">
    <property type="entry name" value="PROKAR_LIPOPROTEIN"/>
    <property type="match status" value="1"/>
</dbReference>
<proteinExistence type="predicted"/>
<dbReference type="RefSeq" id="WP_188741114.1">
    <property type="nucleotide sequence ID" value="NZ_BMII01000059.1"/>
</dbReference>
<dbReference type="Proteomes" id="UP000617555">
    <property type="component" value="Unassembled WGS sequence"/>
</dbReference>
<keyword evidence="2" id="KW-0732">Signal</keyword>
<feature type="signal peptide" evidence="2">
    <location>
        <begin position="1"/>
        <end position="16"/>
    </location>
</feature>
<feature type="chain" id="PRO_5045905893" description="DUF5666 domain-containing protein" evidence="2">
    <location>
        <begin position="17"/>
        <end position="569"/>
    </location>
</feature>
<evidence type="ECO:0000259" key="3">
    <source>
        <dbReference type="Pfam" id="PF18914"/>
    </source>
</evidence>
<evidence type="ECO:0000256" key="1">
    <source>
        <dbReference type="SAM" id="MobiDB-lite"/>
    </source>
</evidence>
<feature type="compositionally biased region" description="Pro residues" evidence="1">
    <location>
        <begin position="26"/>
        <end position="37"/>
    </location>
</feature>
<name>A0ABQ1JX76_9GAMM</name>
<keyword evidence="5" id="KW-1185">Reference proteome</keyword>
<comment type="caution">
    <text evidence="4">The sequence shown here is derived from an EMBL/GenBank/DDBJ whole genome shotgun (WGS) entry which is preliminary data.</text>
</comment>
<dbReference type="Pfam" id="PF18914">
    <property type="entry name" value="DUF5666"/>
    <property type="match status" value="5"/>
</dbReference>
<dbReference type="EMBL" id="BMII01000059">
    <property type="protein sequence ID" value="GGB76311.1"/>
    <property type="molecule type" value="Genomic_DNA"/>
</dbReference>
<evidence type="ECO:0000313" key="5">
    <source>
        <dbReference type="Proteomes" id="UP000617555"/>
    </source>
</evidence>